<dbReference type="HOGENOM" id="CLU_838851_0_0_9"/>
<keyword evidence="1" id="KW-0472">Membrane</keyword>
<evidence type="ECO:0000313" key="5">
    <source>
        <dbReference type="Proteomes" id="UP000033558"/>
    </source>
</evidence>
<keyword evidence="1" id="KW-1133">Transmembrane helix</keyword>
<dbReference type="STRING" id="1218492.JG30_13160"/>
<dbReference type="InterPro" id="IPR010317">
    <property type="entry name" value="WxLIP_PGBD"/>
</dbReference>
<reference evidence="4 5" key="1">
    <citation type="submission" date="2015-01" db="EMBL/GenBank/DDBJ databases">
        <title>Comparative genomics of the lactic acid bacteria isolated from the honey bee gut.</title>
        <authorList>
            <person name="Ellegaard K.M."/>
            <person name="Tamarit D."/>
            <person name="Javelind E."/>
            <person name="Olofsson T."/>
            <person name="Andersson S.G."/>
            <person name="Vasquez A."/>
        </authorList>
    </citation>
    <scope>NUCLEOTIDE SEQUENCE [LARGE SCALE GENOMIC DNA]</scope>
    <source>
        <strain evidence="4 5">Bin4</strain>
    </source>
</reference>
<evidence type="ECO:0000313" key="4">
    <source>
        <dbReference type="EMBL" id="KJY60631.1"/>
    </source>
</evidence>
<accession>A0A0F4LST3</accession>
<name>A0A0F4LST3_9LACO</name>
<dbReference type="Proteomes" id="UP000033558">
    <property type="component" value="Unassembled WGS sequence"/>
</dbReference>
<feature type="domain" description="WxL Interacting Protein peptidoglycan binding" evidence="2">
    <location>
        <begin position="34"/>
        <end position="146"/>
    </location>
</feature>
<evidence type="ECO:0000259" key="3">
    <source>
        <dbReference type="Pfam" id="PF11797"/>
    </source>
</evidence>
<dbReference type="Pfam" id="PF06030">
    <property type="entry name" value="WxLIP_PGBD"/>
    <property type="match status" value="1"/>
</dbReference>
<organism evidence="4 5">
    <name type="scientific">Bombilactobacillus mellifer</name>
    <dbReference type="NCBI Taxonomy" id="1218492"/>
    <lineage>
        <taxon>Bacteria</taxon>
        <taxon>Bacillati</taxon>
        <taxon>Bacillota</taxon>
        <taxon>Bacilli</taxon>
        <taxon>Lactobacillales</taxon>
        <taxon>Lactobacillaceae</taxon>
        <taxon>Bombilactobacillus</taxon>
    </lineage>
</organism>
<keyword evidence="1" id="KW-0812">Transmembrane</keyword>
<evidence type="ECO:0000256" key="1">
    <source>
        <dbReference type="SAM" id="Phobius"/>
    </source>
</evidence>
<feature type="domain" description="WxL Interacting Protein host binding" evidence="3">
    <location>
        <begin position="158"/>
        <end position="289"/>
    </location>
</feature>
<dbReference type="Pfam" id="PF11797">
    <property type="entry name" value="WxLIP_HBD"/>
    <property type="match status" value="1"/>
</dbReference>
<dbReference type="EMBL" id="JXJQ01000010">
    <property type="protein sequence ID" value="KJY60631.1"/>
    <property type="molecule type" value="Genomic_DNA"/>
</dbReference>
<dbReference type="PATRIC" id="fig|1218492.5.peg.1367"/>
<dbReference type="OrthoDB" id="2268253at2"/>
<sequence length="331" mass="37377">MKKKIIIITAFIFGLWSGIFWQSQPVKAMLSDVSVTPIVENSNVTDKFQIVAQPNRVYRVKMSLTNFANSDIRLRIRPTNASTSSNGHLIYSEKVQAGQNDLRYAFADLTAPQNLNLKSNQTKQVSFQIKLPPEKFRGLMIGGFYIYDLNNPHDPGLKVPVWLTETNKAIGGVLSLNGIEPQAVAQAPFINVNLSNNQPGLMKNVTVHMHLRRKGLLEFFKLGFKPMIVDQRYAVIAPNSKVPIAFDQQRLPIKPGIYQAQGTARSNKTKWKFAGNFRITQAQADRVNHASRNLTPDRTVMYLGIVLGILILIMFVIWGLWSQQRQMKQGR</sequence>
<evidence type="ECO:0000259" key="2">
    <source>
        <dbReference type="Pfam" id="PF06030"/>
    </source>
</evidence>
<dbReference type="AlphaFoldDB" id="A0A0F4LST3"/>
<protein>
    <submittedName>
        <fullName evidence="4">Uncharacterized protein</fullName>
    </submittedName>
</protein>
<comment type="caution">
    <text evidence="4">The sequence shown here is derived from an EMBL/GenBank/DDBJ whole genome shotgun (WGS) entry which is preliminary data.</text>
</comment>
<dbReference type="InterPro" id="IPR021759">
    <property type="entry name" value="WxLIP_HBD"/>
</dbReference>
<feature type="transmembrane region" description="Helical" evidence="1">
    <location>
        <begin position="300"/>
        <end position="321"/>
    </location>
</feature>
<dbReference type="RefSeq" id="WP_046317349.1">
    <property type="nucleotide sequence ID" value="NZ_JBHSZT010000005.1"/>
</dbReference>
<gene>
    <name evidence="4" type="ORF">JG30_13160</name>
</gene>
<keyword evidence="5" id="KW-1185">Reference proteome</keyword>
<proteinExistence type="predicted"/>